<dbReference type="InterPro" id="IPR029058">
    <property type="entry name" value="AB_hydrolase_fold"/>
</dbReference>
<gene>
    <name evidence="2" type="ORF">LCGC14_0281020</name>
</gene>
<reference evidence="2" key="1">
    <citation type="journal article" date="2015" name="Nature">
        <title>Complex archaea that bridge the gap between prokaryotes and eukaryotes.</title>
        <authorList>
            <person name="Spang A."/>
            <person name="Saw J.H."/>
            <person name="Jorgensen S.L."/>
            <person name="Zaremba-Niedzwiedzka K."/>
            <person name="Martijn J."/>
            <person name="Lind A.E."/>
            <person name="van Eijk R."/>
            <person name="Schleper C."/>
            <person name="Guy L."/>
            <person name="Ettema T.J."/>
        </authorList>
    </citation>
    <scope>NUCLEOTIDE SEQUENCE</scope>
</reference>
<proteinExistence type="predicted"/>
<organism evidence="2">
    <name type="scientific">marine sediment metagenome</name>
    <dbReference type="NCBI Taxonomy" id="412755"/>
    <lineage>
        <taxon>unclassified sequences</taxon>
        <taxon>metagenomes</taxon>
        <taxon>ecological metagenomes</taxon>
    </lineage>
</organism>
<accession>A0A0F9U164</accession>
<sequence>MVFLAVLVILVSVISVMGYQYLTVVLAPEYNSDTMPLNYEIVGSGERNIILIHGMAGTKNYWKKDLAQVTGKYRLLLVDLLGFGDSPKPQSEYSLEIQLAALENIITKEGFNDGNTLILGHSMGAVISLALFAKRPDWFVGATVIGLPIFESRDQFFEQMSNNSFFDKLAVSSYGKVFCILHPLYIVKWFKPKNLTDDVFKDSKKHTWQSYYNSLNEVILKTDLYALTKSIRNRKILFIHGADDEAAPIINVEKFARHFTSAKLMEVKDGDHQLFLKEPLEVWKAVGDFFDEKSW</sequence>
<dbReference type="AlphaFoldDB" id="A0A0F9U164"/>
<evidence type="ECO:0000259" key="1">
    <source>
        <dbReference type="Pfam" id="PF00561"/>
    </source>
</evidence>
<feature type="domain" description="AB hydrolase-1" evidence="1">
    <location>
        <begin position="49"/>
        <end position="279"/>
    </location>
</feature>
<name>A0A0F9U164_9ZZZZ</name>
<dbReference type="GO" id="GO:0016020">
    <property type="term" value="C:membrane"/>
    <property type="evidence" value="ECO:0007669"/>
    <property type="project" value="TreeGrafter"/>
</dbReference>
<dbReference type="InterPro" id="IPR050266">
    <property type="entry name" value="AB_hydrolase_sf"/>
</dbReference>
<evidence type="ECO:0000313" key="2">
    <source>
        <dbReference type="EMBL" id="KKN85274.1"/>
    </source>
</evidence>
<dbReference type="PANTHER" id="PTHR43798">
    <property type="entry name" value="MONOACYLGLYCEROL LIPASE"/>
    <property type="match status" value="1"/>
</dbReference>
<dbReference type="SUPFAM" id="SSF53474">
    <property type="entry name" value="alpha/beta-Hydrolases"/>
    <property type="match status" value="1"/>
</dbReference>
<comment type="caution">
    <text evidence="2">The sequence shown here is derived from an EMBL/GenBank/DDBJ whole genome shotgun (WGS) entry which is preliminary data.</text>
</comment>
<dbReference type="PRINTS" id="PR00111">
    <property type="entry name" value="ABHYDROLASE"/>
</dbReference>
<dbReference type="Gene3D" id="3.40.50.1820">
    <property type="entry name" value="alpha/beta hydrolase"/>
    <property type="match status" value="1"/>
</dbReference>
<dbReference type="InterPro" id="IPR000073">
    <property type="entry name" value="AB_hydrolase_1"/>
</dbReference>
<dbReference type="Pfam" id="PF00561">
    <property type="entry name" value="Abhydrolase_1"/>
    <property type="match status" value="1"/>
</dbReference>
<protein>
    <recommendedName>
        <fullName evidence="1">AB hydrolase-1 domain-containing protein</fullName>
    </recommendedName>
</protein>
<dbReference type="EMBL" id="LAZR01000161">
    <property type="protein sequence ID" value="KKN85274.1"/>
    <property type="molecule type" value="Genomic_DNA"/>
</dbReference>
<dbReference type="PANTHER" id="PTHR43798:SF33">
    <property type="entry name" value="HYDROLASE, PUTATIVE (AFU_ORTHOLOGUE AFUA_2G14860)-RELATED"/>
    <property type="match status" value="1"/>
</dbReference>